<feature type="region of interest" description="Disordered" evidence="6">
    <location>
        <begin position="298"/>
        <end position="334"/>
    </location>
</feature>
<proteinExistence type="inferred from homology"/>
<dbReference type="InterPro" id="IPR049326">
    <property type="entry name" value="Rhodopsin_dom_fungi"/>
</dbReference>
<evidence type="ECO:0000313" key="10">
    <source>
        <dbReference type="Proteomes" id="UP001174997"/>
    </source>
</evidence>
<evidence type="ECO:0000256" key="1">
    <source>
        <dbReference type="ARBA" id="ARBA00004141"/>
    </source>
</evidence>
<evidence type="ECO:0000313" key="9">
    <source>
        <dbReference type="EMBL" id="KAK0661212.1"/>
    </source>
</evidence>
<keyword evidence="10" id="KW-1185">Reference proteome</keyword>
<feature type="domain" description="Rhodopsin" evidence="8">
    <location>
        <begin position="48"/>
        <end position="289"/>
    </location>
</feature>
<feature type="transmembrane region" description="Helical" evidence="7">
    <location>
        <begin position="145"/>
        <end position="167"/>
    </location>
</feature>
<feature type="region of interest" description="Disordered" evidence="6">
    <location>
        <begin position="376"/>
        <end position="396"/>
    </location>
</feature>
<dbReference type="EMBL" id="JAULSY010000155">
    <property type="protein sequence ID" value="KAK0661212.1"/>
    <property type="molecule type" value="Genomic_DNA"/>
</dbReference>
<keyword evidence="3 7" id="KW-1133">Transmembrane helix</keyword>
<keyword evidence="4 7" id="KW-0472">Membrane</keyword>
<accession>A0AA39Z0S1</accession>
<comment type="similarity">
    <text evidence="5">Belongs to the SAT4 family.</text>
</comment>
<gene>
    <name evidence="9" type="ORF">QBC41DRAFT_285943</name>
</gene>
<dbReference type="InterPro" id="IPR052337">
    <property type="entry name" value="SAT4-like"/>
</dbReference>
<evidence type="ECO:0000256" key="3">
    <source>
        <dbReference type="ARBA" id="ARBA00022989"/>
    </source>
</evidence>
<evidence type="ECO:0000256" key="4">
    <source>
        <dbReference type="ARBA" id="ARBA00023136"/>
    </source>
</evidence>
<feature type="transmembrane region" description="Helical" evidence="7">
    <location>
        <begin position="63"/>
        <end position="89"/>
    </location>
</feature>
<comment type="caution">
    <text evidence="9">The sequence shown here is derived from an EMBL/GenBank/DDBJ whole genome shotgun (WGS) entry which is preliminary data.</text>
</comment>
<evidence type="ECO:0000256" key="2">
    <source>
        <dbReference type="ARBA" id="ARBA00022692"/>
    </source>
</evidence>
<name>A0AA39Z0S1_9PEZI</name>
<evidence type="ECO:0000256" key="5">
    <source>
        <dbReference type="ARBA" id="ARBA00038359"/>
    </source>
</evidence>
<protein>
    <recommendedName>
        <fullName evidence="8">Rhodopsin domain-containing protein</fullName>
    </recommendedName>
</protein>
<evidence type="ECO:0000256" key="7">
    <source>
        <dbReference type="SAM" id="Phobius"/>
    </source>
</evidence>
<keyword evidence="2 7" id="KW-0812">Transmembrane</keyword>
<evidence type="ECO:0000259" key="8">
    <source>
        <dbReference type="Pfam" id="PF20684"/>
    </source>
</evidence>
<dbReference type="PANTHER" id="PTHR33048:SF47">
    <property type="entry name" value="INTEGRAL MEMBRANE PROTEIN-RELATED"/>
    <property type="match status" value="1"/>
</dbReference>
<dbReference type="Pfam" id="PF20684">
    <property type="entry name" value="Fung_rhodopsin"/>
    <property type="match status" value="1"/>
</dbReference>
<dbReference type="Proteomes" id="UP001174997">
    <property type="component" value="Unassembled WGS sequence"/>
</dbReference>
<feature type="transmembrane region" description="Helical" evidence="7">
    <location>
        <begin position="109"/>
        <end position="133"/>
    </location>
</feature>
<evidence type="ECO:0000256" key="6">
    <source>
        <dbReference type="SAM" id="MobiDB-lite"/>
    </source>
</evidence>
<feature type="transmembrane region" description="Helical" evidence="7">
    <location>
        <begin position="31"/>
        <end position="51"/>
    </location>
</feature>
<dbReference type="GO" id="GO:0016020">
    <property type="term" value="C:membrane"/>
    <property type="evidence" value="ECO:0007669"/>
    <property type="project" value="UniProtKB-SubCell"/>
</dbReference>
<organism evidence="9 10">
    <name type="scientific">Cercophora samala</name>
    <dbReference type="NCBI Taxonomy" id="330535"/>
    <lineage>
        <taxon>Eukaryota</taxon>
        <taxon>Fungi</taxon>
        <taxon>Dikarya</taxon>
        <taxon>Ascomycota</taxon>
        <taxon>Pezizomycotina</taxon>
        <taxon>Sordariomycetes</taxon>
        <taxon>Sordariomycetidae</taxon>
        <taxon>Sordariales</taxon>
        <taxon>Lasiosphaeriaceae</taxon>
        <taxon>Cercophora</taxon>
    </lineage>
</organism>
<feature type="transmembrane region" description="Helical" evidence="7">
    <location>
        <begin position="222"/>
        <end position="246"/>
    </location>
</feature>
<reference evidence="9" key="1">
    <citation type="submission" date="2023-06" db="EMBL/GenBank/DDBJ databases">
        <title>Genome-scale phylogeny and comparative genomics of the fungal order Sordariales.</title>
        <authorList>
            <consortium name="Lawrence Berkeley National Laboratory"/>
            <person name="Hensen N."/>
            <person name="Bonometti L."/>
            <person name="Westerberg I."/>
            <person name="Brannstrom I.O."/>
            <person name="Guillou S."/>
            <person name="Cros-Aarteil S."/>
            <person name="Calhoun S."/>
            <person name="Haridas S."/>
            <person name="Kuo A."/>
            <person name="Mondo S."/>
            <person name="Pangilinan J."/>
            <person name="Riley R."/>
            <person name="Labutti K."/>
            <person name="Andreopoulos B."/>
            <person name="Lipzen A."/>
            <person name="Chen C."/>
            <person name="Yanf M."/>
            <person name="Daum C."/>
            <person name="Ng V."/>
            <person name="Clum A."/>
            <person name="Steindorff A."/>
            <person name="Ohm R."/>
            <person name="Martin F."/>
            <person name="Silar P."/>
            <person name="Natvig D."/>
            <person name="Lalanne C."/>
            <person name="Gautier V."/>
            <person name="Ament-Velasquez S.L."/>
            <person name="Kruys A."/>
            <person name="Hutchinson M.I."/>
            <person name="Powell A.J."/>
            <person name="Barry K."/>
            <person name="Miller A.N."/>
            <person name="Grigoriev I.V."/>
            <person name="Debuchy R."/>
            <person name="Gladieux P."/>
            <person name="Thoren M.H."/>
            <person name="Johannesson H."/>
        </authorList>
    </citation>
    <scope>NUCLEOTIDE SEQUENCE</scope>
    <source>
        <strain evidence="9">CBS 307.81</strain>
    </source>
</reference>
<feature type="transmembrane region" description="Helical" evidence="7">
    <location>
        <begin position="187"/>
        <end position="210"/>
    </location>
</feature>
<comment type="subcellular location">
    <subcellularLocation>
        <location evidence="1">Membrane</location>
        <topology evidence="1">Multi-pass membrane protein</topology>
    </subcellularLocation>
</comment>
<dbReference type="AlphaFoldDB" id="A0AA39Z0S1"/>
<sequence>MFLSEEEKERALIRLYGPMENWPHDSRGPGLLASVWLAFGIAALFVALRFWTRIKIVRSLGAADWLILLSLIIAAAMSAVMTVEVGYGMGKHVYDVQPEENFLKMLKTWYFSLLFYAVSLGLSKMSICVIYVNIFTYDWAKKCSWALLIFVTIHNLIALATTLTFCIPLKALWDPRYQAGSYCHPDAVWWANTSLGIVTDFSIFLIPIPMIMPLKLPRRQKIAVTAVFAVGFFICVVSVIRLVIIVRLKSNPAVDYTYVNAMSSHWTSLEIHTSIVVACAMTLKPLITRLFPNLLEPSSGENTAQPSARLGSNGGPQLTIGSKPLRNPPATARPGAAAGDWLEIVADEGTSPGHNSNKKDGGVIEDVALKDIDVEAQQHQHHQPRQSNATKTGRENKELGSNTLTHMSQGSVVEDLPEFLRPASRPYAKGDAASVSTQASLGPEVTARSMG</sequence>
<dbReference type="PANTHER" id="PTHR33048">
    <property type="entry name" value="PTH11-LIKE INTEGRAL MEMBRANE PROTEIN (AFU_ORTHOLOGUE AFUA_5G11245)"/>
    <property type="match status" value="1"/>
</dbReference>
<feature type="region of interest" description="Disordered" evidence="6">
    <location>
        <begin position="425"/>
        <end position="451"/>
    </location>
</feature>